<evidence type="ECO:0000313" key="1">
    <source>
        <dbReference type="EMBL" id="RAI25303.1"/>
    </source>
</evidence>
<dbReference type="InterPro" id="IPR009752">
    <property type="entry name" value="Phage_Mu_GpJ"/>
</dbReference>
<protein>
    <submittedName>
        <fullName evidence="1">Uncharacterized protein</fullName>
    </submittedName>
</protein>
<reference evidence="1 2" key="1">
    <citation type="submission" date="2017-07" db="EMBL/GenBank/DDBJ databases">
        <title>Draft Genome Sequences of Select Purple Nonsulfur Bacteria.</title>
        <authorList>
            <person name="Lasarre B."/>
            <person name="Mckinlay J.B."/>
        </authorList>
    </citation>
    <scope>NUCLEOTIDE SEQUENCE [LARGE SCALE GENOMIC DNA]</scope>
    <source>
        <strain evidence="1 2">DSM 11907</strain>
    </source>
</reference>
<dbReference type="EMBL" id="NPEU01001081">
    <property type="protein sequence ID" value="RAI25303.1"/>
    <property type="molecule type" value="Genomic_DNA"/>
</dbReference>
<feature type="non-terminal residue" evidence="1">
    <location>
        <position position="82"/>
    </location>
</feature>
<accession>A0A327JJ90</accession>
<gene>
    <name evidence="1" type="ORF">CH338_31400</name>
</gene>
<keyword evidence="2" id="KW-1185">Reference proteome</keyword>
<sequence>MNAGLDDATAEVRAILAARYTRDELSRLDDDARATLRLYTIDIALYRVALSFGRSNDRIKERYDVAIQRLAAMAAGKAALTF</sequence>
<comment type="caution">
    <text evidence="1">The sequence shown here is derived from an EMBL/GenBank/DDBJ whole genome shotgun (WGS) entry which is preliminary data.</text>
</comment>
<dbReference type="Pfam" id="PF07030">
    <property type="entry name" value="Phage_Mu_Gp36"/>
    <property type="match status" value="1"/>
</dbReference>
<dbReference type="AlphaFoldDB" id="A0A327JJ90"/>
<organism evidence="1 2">
    <name type="scientific">Rhodoplanes elegans</name>
    <dbReference type="NCBI Taxonomy" id="29408"/>
    <lineage>
        <taxon>Bacteria</taxon>
        <taxon>Pseudomonadati</taxon>
        <taxon>Pseudomonadota</taxon>
        <taxon>Alphaproteobacteria</taxon>
        <taxon>Hyphomicrobiales</taxon>
        <taxon>Nitrobacteraceae</taxon>
        <taxon>Rhodoplanes</taxon>
    </lineage>
</organism>
<proteinExistence type="predicted"/>
<dbReference type="Proteomes" id="UP000248863">
    <property type="component" value="Unassembled WGS sequence"/>
</dbReference>
<name>A0A327JJ90_9BRAD</name>
<evidence type="ECO:0000313" key="2">
    <source>
        <dbReference type="Proteomes" id="UP000248863"/>
    </source>
</evidence>